<feature type="compositionally biased region" description="Basic and acidic residues" evidence="1">
    <location>
        <begin position="319"/>
        <end position="336"/>
    </location>
</feature>
<organism evidence="2 3">
    <name type="scientific">Delitschia confertaspora ATCC 74209</name>
    <dbReference type="NCBI Taxonomy" id="1513339"/>
    <lineage>
        <taxon>Eukaryota</taxon>
        <taxon>Fungi</taxon>
        <taxon>Dikarya</taxon>
        <taxon>Ascomycota</taxon>
        <taxon>Pezizomycotina</taxon>
        <taxon>Dothideomycetes</taxon>
        <taxon>Pleosporomycetidae</taxon>
        <taxon>Pleosporales</taxon>
        <taxon>Delitschiaceae</taxon>
        <taxon>Delitschia</taxon>
    </lineage>
</organism>
<dbReference type="EMBL" id="ML994052">
    <property type="protein sequence ID" value="KAF2199855.1"/>
    <property type="molecule type" value="Genomic_DNA"/>
</dbReference>
<feature type="compositionally biased region" description="Acidic residues" evidence="1">
    <location>
        <begin position="62"/>
        <end position="88"/>
    </location>
</feature>
<protein>
    <submittedName>
        <fullName evidence="2">Uncharacterized protein</fullName>
    </submittedName>
</protein>
<dbReference type="Proteomes" id="UP000799536">
    <property type="component" value="Unassembled WGS sequence"/>
</dbReference>
<evidence type="ECO:0000313" key="3">
    <source>
        <dbReference type="Proteomes" id="UP000799536"/>
    </source>
</evidence>
<feature type="region of interest" description="Disordered" evidence="1">
    <location>
        <begin position="404"/>
        <end position="477"/>
    </location>
</feature>
<dbReference type="OrthoDB" id="5399183at2759"/>
<name>A0A9P4JIK9_9PLEO</name>
<feature type="compositionally biased region" description="Low complexity" evidence="1">
    <location>
        <begin position="456"/>
        <end position="469"/>
    </location>
</feature>
<proteinExistence type="predicted"/>
<sequence>MAYSANPGSVAAEFGGKHYQDYKMGFDLSSSTQNNDRGAVVVDENLPKDSPYRGGRGSEPSASEEEEEEEEEDEPDSSGEKEDDETDAEIMAPSRGVGLGKGKRPAIHIHKAEDDESEEDTQQAPARGTGKNISKHPVGQLLMRNKKRTYSNVSNSSVLFGDAGHLNPEQGGFPRRKLARKLSSNSDNGLLAYQKDTNNESPDAPENALEDSDDEQEAKTNDIDIDIDDEDYSGVNLISEESDVEEIEQQEEEWLINDAEQSTELFNDARRLSLDSVNDSYFGRGGGFSESHFLENVFPDVGFGEFFEPDPQPMSPEPTRPRKVSDASAKRVRFDDEVNMSGSSSSSESELDTSLWPDLFEKDKLPANVYRMIESDNVDFDNGDYESDASERSFWDYEEAGGFSHPDAFDELDDDSSEAGSSGYETDMGDTTDEYDSDFASPAPQTPQQKSVLRRPASAPGSKAASPVPYQRSSKPTGRIIPPVCGVFIHEERNEAIAVTNRTTKTIAFYRPRTTPSIRRGQYVASSTTSTAQNSPRASLHHFNAEDSDFNDAFAFNATDIMFTTDVMQFLGVSTDGPPEAFYQHVNIDQNGQMTILSDEEDHEFDDDDEDEFGEDVNIEEFMNFGPEGDATDVEQEESTDAPATPATSMLALPSSTPAHPTPMANDMTPTNRRRTNPDAYLEHFDRGVVTAFRNNQNYHRSLARLPYDPDLRASVSRPLRSGGSAETLMSPLRKRSSIAKKMKGSGFTGITKNTGRLGAINGPRGPRMGTFS</sequence>
<evidence type="ECO:0000256" key="1">
    <source>
        <dbReference type="SAM" id="MobiDB-lite"/>
    </source>
</evidence>
<keyword evidence="3" id="KW-1185">Reference proteome</keyword>
<feature type="compositionally biased region" description="Acidic residues" evidence="1">
    <location>
        <begin position="630"/>
        <end position="640"/>
    </location>
</feature>
<feature type="region of interest" description="Disordered" evidence="1">
    <location>
        <begin position="26"/>
        <end position="230"/>
    </location>
</feature>
<feature type="region of interest" description="Disordered" evidence="1">
    <location>
        <begin position="304"/>
        <end position="355"/>
    </location>
</feature>
<evidence type="ECO:0000313" key="2">
    <source>
        <dbReference type="EMBL" id="KAF2199855.1"/>
    </source>
</evidence>
<feature type="region of interest" description="Disordered" evidence="1">
    <location>
        <begin position="745"/>
        <end position="773"/>
    </location>
</feature>
<feature type="region of interest" description="Disordered" evidence="1">
    <location>
        <begin position="628"/>
        <end position="671"/>
    </location>
</feature>
<reference evidence="2" key="1">
    <citation type="journal article" date="2020" name="Stud. Mycol.">
        <title>101 Dothideomycetes genomes: a test case for predicting lifestyles and emergence of pathogens.</title>
        <authorList>
            <person name="Haridas S."/>
            <person name="Albert R."/>
            <person name="Binder M."/>
            <person name="Bloem J."/>
            <person name="Labutti K."/>
            <person name="Salamov A."/>
            <person name="Andreopoulos B."/>
            <person name="Baker S."/>
            <person name="Barry K."/>
            <person name="Bills G."/>
            <person name="Bluhm B."/>
            <person name="Cannon C."/>
            <person name="Castanera R."/>
            <person name="Culley D."/>
            <person name="Daum C."/>
            <person name="Ezra D."/>
            <person name="Gonzalez J."/>
            <person name="Henrissat B."/>
            <person name="Kuo A."/>
            <person name="Liang C."/>
            <person name="Lipzen A."/>
            <person name="Lutzoni F."/>
            <person name="Magnuson J."/>
            <person name="Mondo S."/>
            <person name="Nolan M."/>
            <person name="Ohm R."/>
            <person name="Pangilinan J."/>
            <person name="Park H.-J."/>
            <person name="Ramirez L."/>
            <person name="Alfaro M."/>
            <person name="Sun H."/>
            <person name="Tritt A."/>
            <person name="Yoshinaga Y."/>
            <person name="Zwiers L.-H."/>
            <person name="Turgeon B."/>
            <person name="Goodwin S."/>
            <person name="Spatafora J."/>
            <person name="Crous P."/>
            <person name="Grigoriev I."/>
        </authorList>
    </citation>
    <scope>NUCLEOTIDE SEQUENCE</scope>
    <source>
        <strain evidence="2">ATCC 74209</strain>
    </source>
</reference>
<comment type="caution">
    <text evidence="2">The sequence shown here is derived from an EMBL/GenBank/DDBJ whole genome shotgun (WGS) entry which is preliminary data.</text>
</comment>
<accession>A0A9P4JIK9</accession>
<feature type="compositionally biased region" description="Acidic residues" evidence="1">
    <location>
        <begin position="427"/>
        <end position="437"/>
    </location>
</feature>
<gene>
    <name evidence="2" type="ORF">GQ43DRAFT_100303</name>
</gene>
<dbReference type="AlphaFoldDB" id="A0A9P4JIK9"/>